<dbReference type="CDD" id="cd14332">
    <property type="entry name" value="UBA_RuvA_C"/>
    <property type="match status" value="1"/>
</dbReference>
<keyword evidence="2 6" id="KW-0227">DNA damage</keyword>
<dbReference type="InterPro" id="IPR036267">
    <property type="entry name" value="RuvA_C_sf"/>
</dbReference>
<keyword evidence="3 6" id="KW-0238">DNA-binding</keyword>
<keyword evidence="8" id="KW-0378">Hydrolase</keyword>
<dbReference type="Pfam" id="PF01330">
    <property type="entry name" value="RuvA_N"/>
    <property type="match status" value="1"/>
</dbReference>
<dbReference type="GO" id="GO:0006281">
    <property type="term" value="P:DNA repair"/>
    <property type="evidence" value="ECO:0007669"/>
    <property type="project" value="UniProtKB-UniRule"/>
</dbReference>
<dbReference type="InterPro" id="IPR010994">
    <property type="entry name" value="RuvA_2-like"/>
</dbReference>
<comment type="function">
    <text evidence="6">The RuvA-RuvB-RuvC complex processes Holliday junction (HJ) DNA during genetic recombination and DNA repair, while the RuvA-RuvB complex plays an important role in the rescue of blocked DNA replication forks via replication fork reversal (RFR). RuvA specifically binds to HJ cruciform DNA, conferring on it an open structure. The RuvB hexamer acts as an ATP-dependent pump, pulling dsDNA into and through the RuvAB complex. HJ branch migration allows RuvC to scan DNA until it finds its consensus sequence, where it cleaves and resolves the cruciform DNA.</text>
</comment>
<gene>
    <name evidence="6 8" type="primary">ruvA</name>
    <name evidence="8" type="ORF">LEP1GSC179_4190</name>
</gene>
<dbReference type="Gene3D" id="1.10.150.20">
    <property type="entry name" value="5' to 3' exonuclease, C-terminal subdomain"/>
    <property type="match status" value="1"/>
</dbReference>
<name>A0A0E2BKL1_9LEPT</name>
<organism evidence="8 9">
    <name type="scientific">Leptospira santarosai str. MOR084</name>
    <dbReference type="NCBI Taxonomy" id="1049984"/>
    <lineage>
        <taxon>Bacteria</taxon>
        <taxon>Pseudomonadati</taxon>
        <taxon>Spirochaetota</taxon>
        <taxon>Spirochaetia</taxon>
        <taxon>Leptospirales</taxon>
        <taxon>Leptospiraceae</taxon>
        <taxon>Leptospira</taxon>
    </lineage>
</organism>
<dbReference type="HAMAP" id="MF_00031">
    <property type="entry name" value="DNA_HJ_migration_RuvA"/>
    <property type="match status" value="1"/>
</dbReference>
<dbReference type="GO" id="GO:0006310">
    <property type="term" value="P:DNA recombination"/>
    <property type="evidence" value="ECO:0007669"/>
    <property type="project" value="UniProtKB-UniRule"/>
</dbReference>
<dbReference type="GO" id="GO:0009379">
    <property type="term" value="C:Holliday junction helicase complex"/>
    <property type="evidence" value="ECO:0007669"/>
    <property type="project" value="InterPro"/>
</dbReference>
<evidence type="ECO:0000256" key="4">
    <source>
        <dbReference type="ARBA" id="ARBA00023172"/>
    </source>
</evidence>
<dbReference type="Gene3D" id="2.40.50.140">
    <property type="entry name" value="Nucleic acid-binding proteins"/>
    <property type="match status" value="1"/>
</dbReference>
<evidence type="ECO:0000256" key="5">
    <source>
        <dbReference type="ARBA" id="ARBA00023204"/>
    </source>
</evidence>
<evidence type="ECO:0000259" key="7">
    <source>
        <dbReference type="Pfam" id="PF01330"/>
    </source>
</evidence>
<dbReference type="SUPFAM" id="SSF46929">
    <property type="entry name" value="DNA helicase RuvA subunit, C-terminal domain"/>
    <property type="match status" value="1"/>
</dbReference>
<sequence length="225" mass="25065">MSLLRYGELPTGIMISGLKGILKKLEVGFAHIETGGITYEVTISFKTYWELKSLPSHSEIQLQIFHAMSERGQKLFGFLTEQDKEFFKVIKGLQGIGELTALKILSFFSAEELYKIAQSGEAKELEKIPKVKGKTSEKIFFEVKQNLKKLELFLSGASKEPSISLSSPSQTPEEAAVSKKREIAILGLVQLGFEEKTAGKEVDKILKNSSPTDPGEIIRDILKRL</sequence>
<proteinExistence type="inferred from homology"/>
<dbReference type="GO" id="GO:0009378">
    <property type="term" value="F:four-way junction helicase activity"/>
    <property type="evidence" value="ECO:0007669"/>
    <property type="project" value="InterPro"/>
</dbReference>
<dbReference type="NCBIfam" id="TIGR00084">
    <property type="entry name" value="ruvA"/>
    <property type="match status" value="1"/>
</dbReference>
<comment type="domain">
    <text evidence="6">Has three domains with a flexible linker between the domains II and III and assumes an 'L' shape. Domain III is highly mobile and contacts RuvB.</text>
</comment>
<dbReference type="Proteomes" id="UP000006329">
    <property type="component" value="Unassembled WGS sequence"/>
</dbReference>
<comment type="subcellular location">
    <subcellularLocation>
        <location evidence="6">Cytoplasm</location>
    </subcellularLocation>
</comment>
<dbReference type="SUPFAM" id="SSF50249">
    <property type="entry name" value="Nucleic acid-binding proteins"/>
    <property type="match status" value="1"/>
</dbReference>
<comment type="caution">
    <text evidence="6">Lacks conserved residue(s) required for the propagation of feature annotation.</text>
</comment>
<dbReference type="AlphaFoldDB" id="A0A0E2BKL1"/>
<comment type="similarity">
    <text evidence="6">Belongs to the RuvA family.</text>
</comment>
<evidence type="ECO:0000313" key="9">
    <source>
        <dbReference type="Proteomes" id="UP000006329"/>
    </source>
</evidence>
<dbReference type="GO" id="GO:0016787">
    <property type="term" value="F:hydrolase activity"/>
    <property type="evidence" value="ECO:0007669"/>
    <property type="project" value="UniProtKB-KW"/>
</dbReference>
<dbReference type="InterPro" id="IPR013849">
    <property type="entry name" value="DNA_helicase_Holl-junc_RuvA_I"/>
</dbReference>
<feature type="domain" description="DNA helicase Holliday junction RuvA type" evidence="7">
    <location>
        <begin position="14"/>
        <end position="77"/>
    </location>
</feature>
<keyword evidence="5 6" id="KW-0234">DNA repair</keyword>
<dbReference type="InterPro" id="IPR011114">
    <property type="entry name" value="RuvA_C"/>
</dbReference>
<dbReference type="SUPFAM" id="SSF47781">
    <property type="entry name" value="RuvA domain 2-like"/>
    <property type="match status" value="1"/>
</dbReference>
<reference evidence="8" key="1">
    <citation type="submission" date="2012-10" db="EMBL/GenBank/DDBJ databases">
        <authorList>
            <person name="Harkins D.M."/>
            <person name="Durkin A.S."/>
            <person name="Brinkac L.M."/>
            <person name="Haft D.H."/>
            <person name="Selengut J.D."/>
            <person name="Sanka R."/>
            <person name="DePew J."/>
            <person name="Purushe J."/>
            <person name="Matthias M.A."/>
            <person name="Vinetz J.M."/>
            <person name="Sutton G.G."/>
            <person name="Nierman W.C."/>
            <person name="Fouts D.E."/>
        </authorList>
    </citation>
    <scope>NUCLEOTIDE SEQUENCE [LARGE SCALE GENOMIC DNA]</scope>
    <source>
        <strain evidence="8">MOR084</strain>
    </source>
</reference>
<feature type="region of interest" description="Domain III" evidence="6">
    <location>
        <begin position="176"/>
        <end position="225"/>
    </location>
</feature>
<accession>A0A0E2BKL1</accession>
<evidence type="ECO:0000313" key="8">
    <source>
        <dbReference type="EMBL" id="EKO35804.1"/>
    </source>
</evidence>
<dbReference type="InterPro" id="IPR000085">
    <property type="entry name" value="RuvA"/>
</dbReference>
<keyword evidence="8" id="KW-0347">Helicase</keyword>
<evidence type="ECO:0000256" key="3">
    <source>
        <dbReference type="ARBA" id="ARBA00023125"/>
    </source>
</evidence>
<protein>
    <recommendedName>
        <fullName evidence="6">Holliday junction branch migration complex subunit RuvA</fullName>
    </recommendedName>
</protein>
<keyword evidence="8" id="KW-0547">Nucleotide-binding</keyword>
<dbReference type="GO" id="GO:0005524">
    <property type="term" value="F:ATP binding"/>
    <property type="evidence" value="ECO:0007669"/>
    <property type="project" value="InterPro"/>
</dbReference>
<dbReference type="InterPro" id="IPR012340">
    <property type="entry name" value="NA-bd_OB-fold"/>
</dbReference>
<evidence type="ECO:0000256" key="6">
    <source>
        <dbReference type="HAMAP-Rule" id="MF_00031"/>
    </source>
</evidence>
<dbReference type="Gene3D" id="1.10.8.10">
    <property type="entry name" value="DNA helicase RuvA subunit, C-terminal domain"/>
    <property type="match status" value="1"/>
</dbReference>
<comment type="caution">
    <text evidence="8">The sequence shown here is derived from an EMBL/GenBank/DDBJ whole genome shotgun (WGS) entry which is preliminary data.</text>
</comment>
<dbReference type="GO" id="GO:0005737">
    <property type="term" value="C:cytoplasm"/>
    <property type="evidence" value="ECO:0007669"/>
    <property type="project" value="UniProtKB-SubCell"/>
</dbReference>
<keyword evidence="9" id="KW-1185">Reference proteome</keyword>
<dbReference type="GO" id="GO:0000400">
    <property type="term" value="F:four-way junction DNA binding"/>
    <property type="evidence" value="ECO:0007669"/>
    <property type="project" value="UniProtKB-UniRule"/>
</dbReference>
<evidence type="ECO:0000256" key="1">
    <source>
        <dbReference type="ARBA" id="ARBA00022490"/>
    </source>
</evidence>
<comment type="subunit">
    <text evidence="6">Homotetramer. Forms an RuvA(8)-RuvB(12)-Holliday junction (HJ) complex. HJ DNA is sandwiched between 2 RuvA tetramers; dsDNA enters through RuvA and exits via RuvB. An RuvB hexamer assembles on each DNA strand where it exits the tetramer. Each RuvB hexamer is contacted by two RuvA subunits (via domain III) on 2 adjacent RuvB subunits; this complex drives branch migration. In the full resolvosome a probable DNA-RuvA(4)-RuvB(12)-RuvC(2) complex forms which resolves the HJ.</text>
</comment>
<evidence type="ECO:0000256" key="2">
    <source>
        <dbReference type="ARBA" id="ARBA00022763"/>
    </source>
</evidence>
<keyword evidence="4 6" id="KW-0233">DNA recombination</keyword>
<dbReference type="GO" id="GO:0048476">
    <property type="term" value="C:Holliday junction resolvase complex"/>
    <property type="evidence" value="ECO:0007669"/>
    <property type="project" value="UniProtKB-UniRule"/>
</dbReference>
<keyword evidence="1 6" id="KW-0963">Cytoplasm</keyword>
<dbReference type="EMBL" id="AHON02000003">
    <property type="protein sequence ID" value="EKO35804.1"/>
    <property type="molecule type" value="Genomic_DNA"/>
</dbReference>
<keyword evidence="8" id="KW-0067">ATP-binding</keyword>